<protein>
    <submittedName>
        <fullName evidence="1">Uncharacterized protein</fullName>
    </submittedName>
</protein>
<feature type="non-terminal residue" evidence="1">
    <location>
        <position position="1"/>
    </location>
</feature>
<evidence type="ECO:0000313" key="2">
    <source>
        <dbReference type="Proteomes" id="UP000218811"/>
    </source>
</evidence>
<keyword evidence="2" id="KW-1185">Reference proteome</keyword>
<evidence type="ECO:0000313" key="1">
    <source>
        <dbReference type="EMBL" id="PCH40525.1"/>
    </source>
</evidence>
<gene>
    <name evidence="1" type="ORF">WOLCODRAFT_56997</name>
</gene>
<dbReference type="OrthoDB" id="2980978at2759"/>
<sequence>ATATAPHRERTRRLRENLQASGDMSGRVLRVLECFKDEGLDLPLFLWALSWNPEFPELVSGGKARYARTALTHSIELPEILWRWNRPLRRHCVEVRTRAAHPIFESMASEIVKGTINAEMEKLAPALQSPQEDLSEESLLEFNWNDTASEIRAVAPMTWALLRSAAYTSRQEK</sequence>
<dbReference type="AlphaFoldDB" id="A0A2H3JG55"/>
<accession>A0A2H3JG55</accession>
<dbReference type="EMBL" id="KB468053">
    <property type="protein sequence ID" value="PCH40525.1"/>
    <property type="molecule type" value="Genomic_DNA"/>
</dbReference>
<name>A0A2H3JG55_WOLCO</name>
<feature type="non-terminal residue" evidence="1">
    <location>
        <position position="173"/>
    </location>
</feature>
<dbReference type="STRING" id="742152.A0A2H3JG55"/>
<proteinExistence type="predicted"/>
<reference evidence="1 2" key="1">
    <citation type="journal article" date="2012" name="Science">
        <title>The Paleozoic origin of enzymatic lignin decomposition reconstructed from 31 fungal genomes.</title>
        <authorList>
            <person name="Floudas D."/>
            <person name="Binder M."/>
            <person name="Riley R."/>
            <person name="Barry K."/>
            <person name="Blanchette R.A."/>
            <person name="Henrissat B."/>
            <person name="Martinez A.T."/>
            <person name="Otillar R."/>
            <person name="Spatafora J.W."/>
            <person name="Yadav J.S."/>
            <person name="Aerts A."/>
            <person name="Benoit I."/>
            <person name="Boyd A."/>
            <person name="Carlson A."/>
            <person name="Copeland A."/>
            <person name="Coutinho P.M."/>
            <person name="de Vries R.P."/>
            <person name="Ferreira P."/>
            <person name="Findley K."/>
            <person name="Foster B."/>
            <person name="Gaskell J."/>
            <person name="Glotzer D."/>
            <person name="Gorecki P."/>
            <person name="Heitman J."/>
            <person name="Hesse C."/>
            <person name="Hori C."/>
            <person name="Igarashi K."/>
            <person name="Jurgens J.A."/>
            <person name="Kallen N."/>
            <person name="Kersten P."/>
            <person name="Kohler A."/>
            <person name="Kuees U."/>
            <person name="Kumar T.K.A."/>
            <person name="Kuo A."/>
            <person name="LaButti K."/>
            <person name="Larrondo L.F."/>
            <person name="Lindquist E."/>
            <person name="Ling A."/>
            <person name="Lombard V."/>
            <person name="Lucas S."/>
            <person name="Lundell T."/>
            <person name="Martin R."/>
            <person name="McLaughlin D.J."/>
            <person name="Morgenstern I."/>
            <person name="Morin E."/>
            <person name="Murat C."/>
            <person name="Nagy L.G."/>
            <person name="Nolan M."/>
            <person name="Ohm R.A."/>
            <person name="Patyshakuliyeva A."/>
            <person name="Rokas A."/>
            <person name="Ruiz-Duenas F.J."/>
            <person name="Sabat G."/>
            <person name="Salamov A."/>
            <person name="Samejima M."/>
            <person name="Schmutz J."/>
            <person name="Slot J.C."/>
            <person name="St John F."/>
            <person name="Stenlid J."/>
            <person name="Sun H."/>
            <person name="Sun S."/>
            <person name="Syed K."/>
            <person name="Tsang A."/>
            <person name="Wiebenga A."/>
            <person name="Young D."/>
            <person name="Pisabarro A."/>
            <person name="Eastwood D.C."/>
            <person name="Martin F."/>
            <person name="Cullen D."/>
            <person name="Grigoriev I.V."/>
            <person name="Hibbett D.S."/>
        </authorList>
    </citation>
    <scope>NUCLEOTIDE SEQUENCE [LARGE SCALE GENOMIC DNA]</scope>
    <source>
        <strain evidence="1 2">MD-104</strain>
    </source>
</reference>
<dbReference type="Proteomes" id="UP000218811">
    <property type="component" value="Unassembled WGS sequence"/>
</dbReference>
<organism evidence="1 2">
    <name type="scientific">Wolfiporia cocos (strain MD-104)</name>
    <name type="common">Brown rot fungus</name>
    <dbReference type="NCBI Taxonomy" id="742152"/>
    <lineage>
        <taxon>Eukaryota</taxon>
        <taxon>Fungi</taxon>
        <taxon>Dikarya</taxon>
        <taxon>Basidiomycota</taxon>
        <taxon>Agaricomycotina</taxon>
        <taxon>Agaricomycetes</taxon>
        <taxon>Polyporales</taxon>
        <taxon>Phaeolaceae</taxon>
        <taxon>Wolfiporia</taxon>
    </lineage>
</organism>